<evidence type="ECO:0000256" key="12">
    <source>
        <dbReference type="PIRSR" id="PIRSR628651-51"/>
    </source>
</evidence>
<dbReference type="OrthoDB" id="5411773at2759"/>
<dbReference type="PROSITE" id="PS01359">
    <property type="entry name" value="ZF_PHD_1"/>
    <property type="match status" value="1"/>
</dbReference>
<evidence type="ECO:0000256" key="7">
    <source>
        <dbReference type="ARBA" id="ARBA00022853"/>
    </source>
</evidence>
<feature type="compositionally biased region" description="Polar residues" evidence="15">
    <location>
        <begin position="333"/>
        <end position="343"/>
    </location>
</feature>
<sequence length="494" mass="56717">MRRRHYRFAQQIVCRHRRRIRLRNSLSAATAIFALRNSLSAVAAAVFALRNSLSTAAMLYLQDFLDQLEELPPEVHNNLNEIGTLDAIAQDSLNHVKDNIEKLFSNADQLNENELETKFQLLLKEGDNTVKISDNKIQKACDMTNLLNKYIKKLDDDLNKCKEELNSNNDGIAELIEKEVLDSERSMNTNKTKNKQQPKKHLIKVSMDLNDYDIEQLLSVNWDLSEDDLDNNDLENGLGSDDEIVYDINIDEHLEDQRKTSRNIKCRENTEVTSNNDDETANDNYDSSSVEYNVSINGLEQFFKNQMEFSNVSSTEPTVLSQSSSILPEKMTPKSNISSSVASKKNKTLIKSSRTKLKKERQKKPINSKSEKITNNYINEEMETYSLRNKVEQIASSSSSYIEPSDTVDEAAESDDTSPVTPKNKQITKKIRNRKNSKIKIKRYCTCHEVAYGLMVACDNKTCPYKWFHFECVGITQRPIDDWYCNPCIKKMKK</sequence>
<keyword evidence="8" id="KW-0805">Transcription regulation</keyword>
<feature type="site" description="Histone H3K4me3 binding" evidence="11">
    <location>
        <position position="444"/>
    </location>
</feature>
<keyword evidence="3" id="KW-0341">Growth regulation</keyword>
<feature type="binding site" evidence="12">
    <location>
        <position position="458"/>
    </location>
    <ligand>
        <name>Zn(2+)</name>
        <dbReference type="ChEBI" id="CHEBI:29105"/>
        <label>2</label>
    </ligand>
</feature>
<protein>
    <recommendedName>
        <fullName evidence="14">Inhibitor of growth protein</fullName>
    </recommendedName>
</protein>
<feature type="region of interest" description="Disordered" evidence="15">
    <location>
        <begin position="330"/>
        <end position="367"/>
    </location>
</feature>
<feature type="binding site" evidence="12">
    <location>
        <position position="472"/>
    </location>
    <ligand>
        <name>Zn(2+)</name>
        <dbReference type="ChEBI" id="CHEBI:29105"/>
        <label>1</label>
    </ligand>
</feature>
<dbReference type="InterPro" id="IPR019786">
    <property type="entry name" value="Zinc_finger_PHD-type_CS"/>
</dbReference>
<evidence type="ECO:0000313" key="18">
    <source>
        <dbReference type="RefSeq" id="XP_025412564.1"/>
    </source>
</evidence>
<feature type="site" description="Histone H3K4me3 binding" evidence="11">
    <location>
        <position position="467"/>
    </location>
</feature>
<evidence type="ECO:0000256" key="5">
    <source>
        <dbReference type="ARBA" id="ARBA00022771"/>
    </source>
</evidence>
<feature type="site" description="Histone H3K4me3 binding" evidence="11">
    <location>
        <position position="459"/>
    </location>
</feature>
<feature type="compositionally biased region" description="Acidic residues" evidence="15">
    <location>
        <begin position="406"/>
        <end position="416"/>
    </location>
</feature>
<evidence type="ECO:0000256" key="1">
    <source>
        <dbReference type="ARBA" id="ARBA00004123"/>
    </source>
</evidence>
<feature type="binding site" evidence="12">
    <location>
        <position position="488"/>
    </location>
    <ligand>
        <name>Zn(2+)</name>
        <dbReference type="ChEBI" id="CHEBI:29105"/>
        <label>2</label>
    </ligand>
</feature>
<dbReference type="Proteomes" id="UP000694846">
    <property type="component" value="Unplaced"/>
</dbReference>
<organism evidence="17 18">
    <name type="scientific">Sipha flava</name>
    <name type="common">yellow sugarcane aphid</name>
    <dbReference type="NCBI Taxonomy" id="143950"/>
    <lineage>
        <taxon>Eukaryota</taxon>
        <taxon>Metazoa</taxon>
        <taxon>Ecdysozoa</taxon>
        <taxon>Arthropoda</taxon>
        <taxon>Hexapoda</taxon>
        <taxon>Insecta</taxon>
        <taxon>Pterygota</taxon>
        <taxon>Neoptera</taxon>
        <taxon>Paraneoptera</taxon>
        <taxon>Hemiptera</taxon>
        <taxon>Sternorrhyncha</taxon>
        <taxon>Aphidomorpha</taxon>
        <taxon>Aphidoidea</taxon>
        <taxon>Aphididae</taxon>
        <taxon>Sipha</taxon>
    </lineage>
</organism>
<dbReference type="AlphaFoldDB" id="A0A8B8FNP8"/>
<evidence type="ECO:0000256" key="11">
    <source>
        <dbReference type="PIRSR" id="PIRSR628651-50"/>
    </source>
</evidence>
<comment type="similarity">
    <text evidence="2 14">Belongs to the ING family.</text>
</comment>
<feature type="binding site" evidence="12">
    <location>
        <position position="447"/>
    </location>
    <ligand>
        <name>Zn(2+)</name>
        <dbReference type="ChEBI" id="CHEBI:29105"/>
        <label>1</label>
    </ligand>
</feature>
<reference evidence="18" key="1">
    <citation type="submission" date="2025-08" db="UniProtKB">
        <authorList>
            <consortium name="RefSeq"/>
        </authorList>
    </citation>
    <scope>IDENTIFICATION</scope>
    <source>
        <tissue evidence="18">Whole body</tissue>
    </source>
</reference>
<dbReference type="InterPro" id="IPR024610">
    <property type="entry name" value="ING_N_histone-binding"/>
</dbReference>
<feature type="domain" description="PHD-type" evidence="16">
    <location>
        <begin position="442"/>
        <end position="491"/>
    </location>
</feature>
<dbReference type="InterPro" id="IPR028651">
    <property type="entry name" value="ING_fam"/>
</dbReference>
<feature type="binding site" evidence="12">
    <location>
        <position position="445"/>
    </location>
    <ligand>
        <name>Zn(2+)</name>
        <dbReference type="ChEBI" id="CHEBI:29105"/>
        <label>1</label>
    </ligand>
</feature>
<dbReference type="InterPro" id="IPR011011">
    <property type="entry name" value="Znf_FYVE_PHD"/>
</dbReference>
<gene>
    <name evidence="18" type="primary">LOC112685025</name>
</gene>
<evidence type="ECO:0000256" key="13">
    <source>
        <dbReference type="PROSITE-ProRule" id="PRU00146"/>
    </source>
</evidence>
<dbReference type="GeneID" id="112685025"/>
<feature type="region of interest" description="Disordered" evidence="15">
    <location>
        <begin position="398"/>
        <end position="428"/>
    </location>
</feature>
<dbReference type="GO" id="GO:0035267">
    <property type="term" value="C:NuA4 histone acetyltransferase complex"/>
    <property type="evidence" value="ECO:0007669"/>
    <property type="project" value="TreeGrafter"/>
</dbReference>
<comment type="domain">
    <text evidence="14">The PHD-type zinc finger mediates the binding to H3K4me3.</text>
</comment>
<evidence type="ECO:0000256" key="14">
    <source>
        <dbReference type="RuleBase" id="RU361213"/>
    </source>
</evidence>
<evidence type="ECO:0000256" key="10">
    <source>
        <dbReference type="ARBA" id="ARBA00023242"/>
    </source>
</evidence>
<keyword evidence="9" id="KW-0804">Transcription</keyword>
<keyword evidence="4 12" id="KW-0479">Metal-binding</keyword>
<feature type="compositionally biased region" description="Basic residues" evidence="15">
    <location>
        <begin position="344"/>
        <end position="366"/>
    </location>
</feature>
<evidence type="ECO:0000256" key="3">
    <source>
        <dbReference type="ARBA" id="ARBA00022604"/>
    </source>
</evidence>
<dbReference type="PANTHER" id="PTHR10333:SF103">
    <property type="entry name" value="INHIBITOR OF GROWTH PROTEIN 3"/>
    <property type="match status" value="1"/>
</dbReference>
<dbReference type="CDD" id="cd15505">
    <property type="entry name" value="PHD_ING"/>
    <property type="match status" value="1"/>
</dbReference>
<dbReference type="SMART" id="SM00249">
    <property type="entry name" value="PHD"/>
    <property type="match status" value="1"/>
</dbReference>
<comment type="subunit">
    <text evidence="14">Component of an histone acetyltransferase complex. Interacts with H3K4me3 and to a lesser extent with H3K4me2.</text>
</comment>
<keyword evidence="6 12" id="KW-0862">Zinc</keyword>
<evidence type="ECO:0000256" key="8">
    <source>
        <dbReference type="ARBA" id="ARBA00023015"/>
    </source>
</evidence>
<accession>A0A8B8FNP8</accession>
<dbReference type="GO" id="GO:0008270">
    <property type="term" value="F:zinc ion binding"/>
    <property type="evidence" value="ECO:0007669"/>
    <property type="project" value="UniProtKB-KW"/>
</dbReference>
<dbReference type="GO" id="GO:0006325">
    <property type="term" value="P:chromatin organization"/>
    <property type="evidence" value="ECO:0007669"/>
    <property type="project" value="UniProtKB-KW"/>
</dbReference>
<evidence type="ECO:0000259" key="16">
    <source>
        <dbReference type="PROSITE" id="PS50016"/>
    </source>
</evidence>
<keyword evidence="17" id="KW-1185">Reference proteome</keyword>
<feature type="binding site" evidence="12">
    <location>
        <position position="485"/>
    </location>
    <ligand>
        <name>Zn(2+)</name>
        <dbReference type="ChEBI" id="CHEBI:29105"/>
        <label>2</label>
    </ligand>
</feature>
<evidence type="ECO:0000256" key="4">
    <source>
        <dbReference type="ARBA" id="ARBA00022723"/>
    </source>
</evidence>
<evidence type="ECO:0000256" key="2">
    <source>
        <dbReference type="ARBA" id="ARBA00010210"/>
    </source>
</evidence>
<comment type="function">
    <text evidence="14">Component of an histone acetyltransferase complex.</text>
</comment>
<comment type="subcellular location">
    <subcellularLocation>
        <location evidence="1 14">Nucleus</location>
    </subcellularLocation>
</comment>
<evidence type="ECO:0000256" key="6">
    <source>
        <dbReference type="ARBA" id="ARBA00022833"/>
    </source>
</evidence>
<proteinExistence type="inferred from homology"/>
<dbReference type="SUPFAM" id="SSF57903">
    <property type="entry name" value="FYVE/PHD zinc finger"/>
    <property type="match status" value="1"/>
</dbReference>
<dbReference type="GO" id="GO:0005634">
    <property type="term" value="C:nucleus"/>
    <property type="evidence" value="ECO:0007669"/>
    <property type="project" value="UniProtKB-SubCell"/>
</dbReference>
<evidence type="ECO:0000313" key="17">
    <source>
        <dbReference type="Proteomes" id="UP000694846"/>
    </source>
</evidence>
<keyword evidence="10 14" id="KW-0539">Nucleus</keyword>
<feature type="binding site" evidence="12">
    <location>
        <position position="469"/>
    </location>
    <ligand>
        <name>Zn(2+)</name>
        <dbReference type="ChEBI" id="CHEBI:29105"/>
        <label>1</label>
    </ligand>
</feature>
<dbReference type="PROSITE" id="PS50016">
    <property type="entry name" value="ZF_PHD_2"/>
    <property type="match status" value="1"/>
</dbReference>
<dbReference type="InterPro" id="IPR019787">
    <property type="entry name" value="Znf_PHD-finger"/>
</dbReference>
<dbReference type="Pfam" id="PF12998">
    <property type="entry name" value="ING"/>
    <property type="match status" value="1"/>
</dbReference>
<keyword evidence="7 14" id="KW-0156">Chromatin regulator</keyword>
<name>A0A8B8FNP8_9HEMI</name>
<keyword evidence="5 13" id="KW-0863">Zinc-finger</keyword>
<dbReference type="PANTHER" id="PTHR10333">
    <property type="entry name" value="INHIBITOR OF GROWTH PROTEIN"/>
    <property type="match status" value="1"/>
</dbReference>
<dbReference type="Gene3D" id="6.10.140.1740">
    <property type="match status" value="1"/>
</dbReference>
<feature type="binding site" evidence="12">
    <location>
        <position position="463"/>
    </location>
    <ligand>
        <name>Zn(2+)</name>
        <dbReference type="ChEBI" id="CHEBI:29105"/>
        <label>2</label>
    </ligand>
</feature>
<dbReference type="RefSeq" id="XP_025412564.1">
    <property type="nucleotide sequence ID" value="XM_025556779.1"/>
</dbReference>
<evidence type="ECO:0000256" key="15">
    <source>
        <dbReference type="SAM" id="MobiDB-lite"/>
    </source>
</evidence>
<dbReference type="SMART" id="SM01408">
    <property type="entry name" value="ING"/>
    <property type="match status" value="1"/>
</dbReference>
<dbReference type="InterPro" id="IPR013083">
    <property type="entry name" value="Znf_RING/FYVE/PHD"/>
</dbReference>
<dbReference type="InterPro" id="IPR001965">
    <property type="entry name" value="Znf_PHD"/>
</dbReference>
<feature type="site" description="Histone H3K4me3 binding" evidence="11">
    <location>
        <position position="455"/>
    </location>
</feature>
<evidence type="ECO:0000256" key="9">
    <source>
        <dbReference type="ARBA" id="ARBA00023163"/>
    </source>
</evidence>
<dbReference type="Gene3D" id="3.30.40.10">
    <property type="entry name" value="Zinc/RING finger domain, C3HC4 (zinc finger)"/>
    <property type="match status" value="1"/>
</dbReference>